<evidence type="ECO:0000313" key="2">
    <source>
        <dbReference type="Proteomes" id="UP000008177"/>
    </source>
</evidence>
<sequence>MLSLNWNAFIGTASEPTREEKTARKRAVKSKLQIKKMTVLAQAHLLPKGLTRKIEEGALESQA</sequence>
<reference evidence="2" key="1">
    <citation type="journal article" date="2011" name="PLoS Genet.">
        <title>Genomic analysis of the necrotrophic fungal pathogens Sclerotinia sclerotiorum and Botrytis cinerea.</title>
        <authorList>
            <person name="Amselem J."/>
            <person name="Cuomo C.A."/>
            <person name="van Kan J.A."/>
            <person name="Viaud M."/>
            <person name="Benito E.P."/>
            <person name="Couloux A."/>
            <person name="Coutinho P.M."/>
            <person name="de Vries R.P."/>
            <person name="Dyer P.S."/>
            <person name="Fillinger S."/>
            <person name="Fournier E."/>
            <person name="Gout L."/>
            <person name="Hahn M."/>
            <person name="Kohn L."/>
            <person name="Lapalu N."/>
            <person name="Plummer K.M."/>
            <person name="Pradier J.M."/>
            <person name="Quevillon E."/>
            <person name="Sharon A."/>
            <person name="Simon A."/>
            <person name="ten Have A."/>
            <person name="Tudzynski B."/>
            <person name="Tudzynski P."/>
            <person name="Wincker P."/>
            <person name="Andrew M."/>
            <person name="Anthouard V."/>
            <person name="Beever R.E."/>
            <person name="Beffa R."/>
            <person name="Benoit I."/>
            <person name="Bouzid O."/>
            <person name="Brault B."/>
            <person name="Chen Z."/>
            <person name="Choquer M."/>
            <person name="Collemare J."/>
            <person name="Cotton P."/>
            <person name="Danchin E.G."/>
            <person name="Da Silva C."/>
            <person name="Gautier A."/>
            <person name="Giraud C."/>
            <person name="Giraud T."/>
            <person name="Gonzalez C."/>
            <person name="Grossetete S."/>
            <person name="Guldener U."/>
            <person name="Henrissat B."/>
            <person name="Howlett B.J."/>
            <person name="Kodira C."/>
            <person name="Kretschmer M."/>
            <person name="Lappartient A."/>
            <person name="Leroch M."/>
            <person name="Levis C."/>
            <person name="Mauceli E."/>
            <person name="Neuveglise C."/>
            <person name="Oeser B."/>
            <person name="Pearson M."/>
            <person name="Poulain J."/>
            <person name="Poussereau N."/>
            <person name="Quesneville H."/>
            <person name="Rascle C."/>
            <person name="Schumacher J."/>
            <person name="Segurens B."/>
            <person name="Sexton A."/>
            <person name="Silva E."/>
            <person name="Sirven C."/>
            <person name="Soanes D.M."/>
            <person name="Talbot N.J."/>
            <person name="Templeton M."/>
            <person name="Yandava C."/>
            <person name="Yarden O."/>
            <person name="Zeng Q."/>
            <person name="Rollins J.A."/>
            <person name="Lebrun M.H."/>
            <person name="Dickman M."/>
        </authorList>
    </citation>
    <scope>NUCLEOTIDE SEQUENCE [LARGE SCALE GENOMIC DNA]</scope>
    <source>
        <strain evidence="2">T4</strain>
    </source>
</reference>
<dbReference type="EMBL" id="FQ790351">
    <property type="protein sequence ID" value="CCD54436.1"/>
    <property type="molecule type" value="Genomic_DNA"/>
</dbReference>
<dbReference type="Proteomes" id="UP000008177">
    <property type="component" value="Unplaced contigs"/>
</dbReference>
<protein>
    <submittedName>
        <fullName evidence="1">Uncharacterized protein</fullName>
    </submittedName>
</protein>
<accession>G2YS38</accession>
<organism evidence="1 2">
    <name type="scientific">Botryotinia fuckeliana (strain T4)</name>
    <name type="common">Noble rot fungus</name>
    <name type="synonym">Botrytis cinerea</name>
    <dbReference type="NCBI Taxonomy" id="999810"/>
    <lineage>
        <taxon>Eukaryota</taxon>
        <taxon>Fungi</taxon>
        <taxon>Dikarya</taxon>
        <taxon>Ascomycota</taxon>
        <taxon>Pezizomycotina</taxon>
        <taxon>Leotiomycetes</taxon>
        <taxon>Helotiales</taxon>
        <taxon>Sclerotiniaceae</taxon>
        <taxon>Botrytis</taxon>
    </lineage>
</organism>
<name>G2YS38_BOTF4</name>
<dbReference type="AlphaFoldDB" id="G2YS38"/>
<dbReference type="HOGENOM" id="CLU_2885536_0_0_1"/>
<proteinExistence type="predicted"/>
<evidence type="ECO:0000313" key="1">
    <source>
        <dbReference type="EMBL" id="CCD54436.1"/>
    </source>
</evidence>
<dbReference type="InParanoid" id="G2YS38"/>
<gene>
    <name evidence="1" type="ORF">BofuT4_uP124840.1</name>
</gene>